<dbReference type="EMBL" id="JAGKHQ010000692">
    <property type="protein sequence ID" value="KAG7465552.1"/>
    <property type="molecule type" value="Genomic_DNA"/>
</dbReference>
<feature type="compositionally biased region" description="Basic and acidic residues" evidence="1">
    <location>
        <begin position="710"/>
        <end position="721"/>
    </location>
</feature>
<feature type="compositionally biased region" description="Polar residues" evidence="1">
    <location>
        <begin position="556"/>
        <end position="595"/>
    </location>
</feature>
<feature type="region of interest" description="Disordered" evidence="1">
    <location>
        <begin position="779"/>
        <end position="823"/>
    </location>
</feature>
<dbReference type="AlphaFoldDB" id="A0AAV6PHT6"/>
<evidence type="ECO:0000313" key="2">
    <source>
        <dbReference type="EMBL" id="KAG7465552.1"/>
    </source>
</evidence>
<feature type="compositionally biased region" description="Basic and acidic residues" evidence="1">
    <location>
        <begin position="813"/>
        <end position="823"/>
    </location>
</feature>
<keyword evidence="3" id="KW-1185">Reference proteome</keyword>
<feature type="region of interest" description="Disordered" evidence="1">
    <location>
        <begin position="41"/>
        <end position="64"/>
    </location>
</feature>
<feature type="region of interest" description="Disordered" evidence="1">
    <location>
        <begin position="477"/>
        <end position="496"/>
    </location>
</feature>
<evidence type="ECO:0000313" key="3">
    <source>
        <dbReference type="Proteomes" id="UP000693946"/>
    </source>
</evidence>
<feature type="compositionally biased region" description="Polar residues" evidence="1">
    <location>
        <begin position="168"/>
        <end position="180"/>
    </location>
</feature>
<feature type="region of interest" description="Disordered" evidence="1">
    <location>
        <begin position="707"/>
        <end position="744"/>
    </location>
</feature>
<protein>
    <submittedName>
        <fullName evidence="2">Uncharacterized protein</fullName>
    </submittedName>
</protein>
<name>A0AAV6PHT6_SOLSE</name>
<organism evidence="2 3">
    <name type="scientific">Solea senegalensis</name>
    <name type="common">Senegalese sole</name>
    <dbReference type="NCBI Taxonomy" id="28829"/>
    <lineage>
        <taxon>Eukaryota</taxon>
        <taxon>Metazoa</taxon>
        <taxon>Chordata</taxon>
        <taxon>Craniata</taxon>
        <taxon>Vertebrata</taxon>
        <taxon>Euteleostomi</taxon>
        <taxon>Actinopterygii</taxon>
        <taxon>Neopterygii</taxon>
        <taxon>Teleostei</taxon>
        <taxon>Neoteleostei</taxon>
        <taxon>Acanthomorphata</taxon>
        <taxon>Carangaria</taxon>
        <taxon>Pleuronectiformes</taxon>
        <taxon>Pleuronectoidei</taxon>
        <taxon>Soleidae</taxon>
        <taxon>Solea</taxon>
    </lineage>
</organism>
<accession>A0AAV6PHT6</accession>
<reference evidence="2 3" key="1">
    <citation type="journal article" date="2021" name="Sci. Rep.">
        <title>Chromosome anchoring in Senegalese sole (Solea senegalensis) reveals sex-associated markers and genome rearrangements in flatfish.</title>
        <authorList>
            <person name="Guerrero-Cozar I."/>
            <person name="Gomez-Garrido J."/>
            <person name="Berbel C."/>
            <person name="Martinez-Blanch J.F."/>
            <person name="Alioto T."/>
            <person name="Claros M.G."/>
            <person name="Gagnaire P.A."/>
            <person name="Manchado M."/>
        </authorList>
    </citation>
    <scope>NUCLEOTIDE SEQUENCE [LARGE SCALE GENOMIC DNA]</scope>
    <source>
        <strain evidence="2">Sse05_10M</strain>
    </source>
</reference>
<comment type="caution">
    <text evidence="2">The sequence shown here is derived from an EMBL/GenBank/DDBJ whole genome shotgun (WGS) entry which is preliminary data.</text>
</comment>
<feature type="region of interest" description="Disordered" evidence="1">
    <location>
        <begin position="90"/>
        <end position="136"/>
    </location>
</feature>
<feature type="compositionally biased region" description="Polar residues" evidence="1">
    <location>
        <begin position="477"/>
        <end position="495"/>
    </location>
</feature>
<feature type="compositionally biased region" description="Basic and acidic residues" evidence="1">
    <location>
        <begin position="100"/>
        <end position="120"/>
    </location>
</feature>
<feature type="compositionally biased region" description="Acidic residues" evidence="1">
    <location>
        <begin position="783"/>
        <end position="800"/>
    </location>
</feature>
<proteinExistence type="predicted"/>
<evidence type="ECO:0000256" key="1">
    <source>
        <dbReference type="SAM" id="MobiDB-lite"/>
    </source>
</evidence>
<feature type="region of interest" description="Disordered" evidence="1">
    <location>
        <begin position="165"/>
        <end position="192"/>
    </location>
</feature>
<sequence>MFPSCSRVKLNRVALKDLAGVKLVPRRRRVPSALDDLTADAAKTQNQVERRDVCSSSGDDGPGVHKCVPQTEGPETEVTVAAAADCSGGTIKAKRRRHESRKEACNVETKQEGDSTREYGKNTPPRPTGHAGSEGSLRRAVTPSCCVLCGDCKFVSPRKKTLGKKECTSVSQSPEQSTARSKIKEGHSVTENAKKHSQYPKVTLCDIAKHCDVCSNDCAYVLPDVLKTKGVPCFKRDIRTGFRFRPDCLGPHNPKIEPHVLDGNGKLCPRVQSEKIVCRRQSLTENQRRPKEPADAEILTSRTSCDFLKGRTSEASATCSASLLLGSNKGRRRTSMLDKDVEEVLGPRCDVMGAQICRDKKANLGCSITYGSLPSVPEWANSSWNDTAKTDFSDQEETYSLASGDSQAVCSSYRSTVKENGLQESFTCQRVRPYCGKIQKISFSCARTYMAWPFYNTTRAGGTTTCQAETIHPSACKNSDSAMNENPSGSPSRGTNVMIPNAPTEKEVGEPFVDKRNGKRHGIMLAYSSDRSKNTEFIHRFTDAEEPPASPFSDVTAFSTPSQHGMESDINTGLVSSAPVNEPATDNSVSTSSPSALGLSDWEIATPVPSLFTHGGLSSLFATPPSVPLSLFPPLKVKGVELLEAHSASTSPMSSPKHFIRGVEKPLFHSEEAQMTSCCSSPPSSLVASYISDSFHSRESFLLLPQDNQGSDREMFTERSPPHLKPYNITSSISSSHTIKERGEEDTNFNEFLLPPLLSPVTSPHRHLRARSLTWSHCCSKQEEEEDDDDDDDEEEEVEEINASKPKILPGHDIPHDGEVLEV</sequence>
<feature type="compositionally biased region" description="Basic and acidic residues" evidence="1">
    <location>
        <begin position="182"/>
        <end position="192"/>
    </location>
</feature>
<dbReference type="Proteomes" id="UP000693946">
    <property type="component" value="Unassembled WGS sequence"/>
</dbReference>
<gene>
    <name evidence="2" type="ORF">JOB18_022909</name>
</gene>
<feature type="region of interest" description="Disordered" evidence="1">
    <location>
        <begin position="544"/>
        <end position="595"/>
    </location>
</feature>